<feature type="non-terminal residue" evidence="1">
    <location>
        <position position="1"/>
    </location>
</feature>
<evidence type="ECO:0000313" key="1">
    <source>
        <dbReference type="EMBL" id="CAK5264688.1"/>
    </source>
</evidence>
<dbReference type="AlphaFoldDB" id="A0AAD2GVK1"/>
<proteinExistence type="predicted"/>
<dbReference type="Proteomes" id="UP001295794">
    <property type="component" value="Unassembled WGS sequence"/>
</dbReference>
<feature type="non-terminal residue" evidence="1">
    <location>
        <position position="68"/>
    </location>
</feature>
<protein>
    <submittedName>
        <fullName evidence="1">Uncharacterized protein</fullName>
    </submittedName>
</protein>
<name>A0AAD2GVK1_9AGAR</name>
<keyword evidence="2" id="KW-1185">Reference proteome</keyword>
<reference evidence="1" key="1">
    <citation type="submission" date="2023-11" db="EMBL/GenBank/DDBJ databases">
        <authorList>
            <person name="De Vega J J."/>
            <person name="De Vega J J."/>
        </authorList>
    </citation>
    <scope>NUCLEOTIDE SEQUENCE</scope>
</reference>
<comment type="caution">
    <text evidence="1">The sequence shown here is derived from an EMBL/GenBank/DDBJ whole genome shotgun (WGS) entry which is preliminary data.</text>
</comment>
<gene>
    <name evidence="1" type="ORF">MYCIT1_LOCUS5057</name>
</gene>
<sequence length="68" mass="7229">EMPKAETTNFPVSAFFGVVKPSGPTSMAVINDIKILVARSKLFVEASKVAKGKGKKVNPRARGEVKIG</sequence>
<organism evidence="1 2">
    <name type="scientific">Mycena citricolor</name>
    <dbReference type="NCBI Taxonomy" id="2018698"/>
    <lineage>
        <taxon>Eukaryota</taxon>
        <taxon>Fungi</taxon>
        <taxon>Dikarya</taxon>
        <taxon>Basidiomycota</taxon>
        <taxon>Agaricomycotina</taxon>
        <taxon>Agaricomycetes</taxon>
        <taxon>Agaricomycetidae</taxon>
        <taxon>Agaricales</taxon>
        <taxon>Marasmiineae</taxon>
        <taxon>Mycenaceae</taxon>
        <taxon>Mycena</taxon>
    </lineage>
</organism>
<evidence type="ECO:0000313" key="2">
    <source>
        <dbReference type="Proteomes" id="UP001295794"/>
    </source>
</evidence>
<dbReference type="EMBL" id="CAVNYO010000066">
    <property type="protein sequence ID" value="CAK5264688.1"/>
    <property type="molecule type" value="Genomic_DNA"/>
</dbReference>
<accession>A0AAD2GVK1</accession>